<feature type="transmembrane region" description="Helical" evidence="1">
    <location>
        <begin position="194"/>
        <end position="220"/>
    </location>
</feature>
<protein>
    <submittedName>
        <fullName evidence="2">Uncharacterized protein</fullName>
    </submittedName>
</protein>
<evidence type="ECO:0000313" key="2">
    <source>
        <dbReference type="EMBL" id="MBC2116821.1"/>
    </source>
</evidence>
<evidence type="ECO:0000256" key="1">
    <source>
        <dbReference type="SAM" id="Phobius"/>
    </source>
</evidence>
<feature type="transmembrane region" description="Helical" evidence="1">
    <location>
        <begin position="92"/>
        <end position="122"/>
    </location>
</feature>
<comment type="caution">
    <text evidence="2">The sequence shown here is derived from an EMBL/GenBank/DDBJ whole genome shotgun (WGS) entry which is preliminary data.</text>
</comment>
<accession>A0A7X0YMY5</accession>
<dbReference type="EMBL" id="JAARXI010000005">
    <property type="protein sequence ID" value="MBC2116821.1"/>
    <property type="molecule type" value="Genomic_DNA"/>
</dbReference>
<keyword evidence="1" id="KW-0812">Transmembrane</keyword>
<feature type="transmembrane region" description="Helical" evidence="1">
    <location>
        <begin position="163"/>
        <end position="187"/>
    </location>
</feature>
<dbReference type="Proteomes" id="UP000529446">
    <property type="component" value="Unassembled WGS sequence"/>
</dbReference>
<name>A0A7X0YMY5_9LIST</name>
<keyword evidence="1" id="KW-0472">Membrane</keyword>
<evidence type="ECO:0000313" key="3">
    <source>
        <dbReference type="Proteomes" id="UP000529446"/>
    </source>
</evidence>
<dbReference type="RefSeq" id="WP_185535804.1">
    <property type="nucleotide sequence ID" value="NZ_JAARXI010000005.1"/>
</dbReference>
<gene>
    <name evidence="2" type="ORF">HCB06_09380</name>
</gene>
<keyword evidence="1" id="KW-1133">Transmembrane helix</keyword>
<proteinExistence type="predicted"/>
<sequence>MGLILTEIKKSLNKKIIILSGILIFAPMIYALMHLKEYDYSDWLSVYSNTVGGIVALLFPLIVAFLYLAYFHQKISNRFIIYTRTRRAIESTIKISIIVNICIVFVVVFLMMFVPFIFYVYIEPIFGIIKYVPENSNLFTEADILKAQMDHYAFTQLIGVSPFFYGFIYSIWVAINGVLWSLITFYLTLILNNIFLGISIPFVIYEVINFICAMLGFPQYSSMIAIFPFNIGQLSFGDPFVPFVVLLVAVVALGLYVRRNISRMDSLL</sequence>
<feature type="transmembrane region" description="Helical" evidence="1">
    <location>
        <begin position="53"/>
        <end position="71"/>
    </location>
</feature>
<reference evidence="2 3" key="1">
    <citation type="submission" date="2020-03" db="EMBL/GenBank/DDBJ databases">
        <title>Soil Listeria distribution.</title>
        <authorList>
            <person name="Liao J."/>
            <person name="Wiedmann M."/>
        </authorList>
    </citation>
    <scope>NUCLEOTIDE SEQUENCE [LARGE SCALE GENOMIC DNA]</scope>
    <source>
        <strain evidence="2 3">FSL L7-0360</strain>
    </source>
</reference>
<feature type="transmembrane region" description="Helical" evidence="1">
    <location>
        <begin position="240"/>
        <end position="257"/>
    </location>
</feature>
<dbReference type="AlphaFoldDB" id="A0A7X0YMY5"/>
<feature type="transmembrane region" description="Helical" evidence="1">
    <location>
        <begin position="16"/>
        <end position="33"/>
    </location>
</feature>
<organism evidence="2 3">
    <name type="scientific">Listeria booriae</name>
    <dbReference type="NCBI Taxonomy" id="1552123"/>
    <lineage>
        <taxon>Bacteria</taxon>
        <taxon>Bacillati</taxon>
        <taxon>Bacillota</taxon>
        <taxon>Bacilli</taxon>
        <taxon>Bacillales</taxon>
        <taxon>Listeriaceae</taxon>
        <taxon>Listeria</taxon>
    </lineage>
</organism>